<evidence type="ECO:0000313" key="3">
    <source>
        <dbReference type="EMBL" id="RYU10814.1"/>
    </source>
</evidence>
<dbReference type="PANTHER" id="PTHR43784:SF2">
    <property type="entry name" value="GDSL-LIKE LIPASE_ACYLHYDROLASE, PUTATIVE (AFU_ORTHOLOGUE AFUA_2G00820)-RELATED"/>
    <property type="match status" value="1"/>
</dbReference>
<dbReference type="InterPro" id="IPR013830">
    <property type="entry name" value="SGNH_hydro"/>
</dbReference>
<comment type="caution">
    <text evidence="3">The sequence shown here is derived from an EMBL/GenBank/DDBJ whole genome shotgun (WGS) entry which is preliminary data.</text>
</comment>
<accession>A0A4Q5IXK5</accession>
<dbReference type="OrthoDB" id="3465773at2"/>
<dbReference type="Gene3D" id="3.40.50.1110">
    <property type="entry name" value="SGNH hydrolase"/>
    <property type="match status" value="1"/>
</dbReference>
<organism evidence="3 4">
    <name type="scientific">Nocardioides iriomotensis</name>
    <dbReference type="NCBI Taxonomy" id="715784"/>
    <lineage>
        <taxon>Bacteria</taxon>
        <taxon>Bacillati</taxon>
        <taxon>Actinomycetota</taxon>
        <taxon>Actinomycetes</taxon>
        <taxon>Propionibacteriales</taxon>
        <taxon>Nocardioidaceae</taxon>
        <taxon>Nocardioides</taxon>
    </lineage>
</organism>
<sequence length="259" mass="29001">MSFHRYVALGDSFTEGVGDHDADRPNGVRGWADRLAEALAVRTADLGYANLAIRGRKLDAIVDEQLAPSLELSPDLVTIYAGANDLLRPKVDIDRILGRYDDMLGKLKATGATVVVFTGFDTGFAPVFRHLRGRVGVYNEIVRELVDAHDLVLVDYWRRREYRDYRLWDVDRMHMSAAGHAHMAGLVLDTLGLPHDLPPVVLEPLPVMDRRQQREADLAWARTHMGPWVNRRLRGASSGDGLQPKYPTYVRPDTLAPLG</sequence>
<feature type="region of interest" description="Disordered" evidence="1">
    <location>
        <begin position="236"/>
        <end position="259"/>
    </location>
</feature>
<dbReference type="InterPro" id="IPR036514">
    <property type="entry name" value="SGNH_hydro_sf"/>
</dbReference>
<evidence type="ECO:0000256" key="1">
    <source>
        <dbReference type="SAM" id="MobiDB-lite"/>
    </source>
</evidence>
<dbReference type="RefSeq" id="WP_129988405.1">
    <property type="nucleotide sequence ID" value="NZ_SDPU01000028.1"/>
</dbReference>
<evidence type="ECO:0000259" key="2">
    <source>
        <dbReference type="Pfam" id="PF13472"/>
    </source>
</evidence>
<dbReference type="AlphaFoldDB" id="A0A4Q5IXK5"/>
<protein>
    <submittedName>
        <fullName evidence="3">SGNH/GDSL hydrolase family protein</fullName>
    </submittedName>
</protein>
<gene>
    <name evidence="3" type="ORF">ETU37_16355</name>
</gene>
<dbReference type="EMBL" id="SDPU01000028">
    <property type="protein sequence ID" value="RYU10814.1"/>
    <property type="molecule type" value="Genomic_DNA"/>
</dbReference>
<reference evidence="3 4" key="1">
    <citation type="submission" date="2019-01" db="EMBL/GenBank/DDBJ databases">
        <title>Nocardioides guangzhouensis sp. nov., an actinobacterium isolated from soil.</title>
        <authorList>
            <person name="Fu Y."/>
            <person name="Cai Y."/>
            <person name="Lin Z."/>
            <person name="Chen P."/>
        </authorList>
    </citation>
    <scope>NUCLEOTIDE SEQUENCE [LARGE SCALE GENOMIC DNA]</scope>
    <source>
        <strain evidence="3 4">NBRC 105384</strain>
    </source>
</reference>
<dbReference type="Pfam" id="PF13472">
    <property type="entry name" value="Lipase_GDSL_2"/>
    <property type="match status" value="1"/>
</dbReference>
<dbReference type="CDD" id="cd01832">
    <property type="entry name" value="SGNH_hydrolase_like_1"/>
    <property type="match status" value="1"/>
</dbReference>
<keyword evidence="4" id="KW-1185">Reference proteome</keyword>
<dbReference type="InterPro" id="IPR053140">
    <property type="entry name" value="GDSL_Rv0518-like"/>
</dbReference>
<dbReference type="Proteomes" id="UP000291189">
    <property type="component" value="Unassembled WGS sequence"/>
</dbReference>
<feature type="domain" description="SGNH hydrolase-type esterase" evidence="2">
    <location>
        <begin position="8"/>
        <end position="181"/>
    </location>
</feature>
<proteinExistence type="predicted"/>
<dbReference type="PANTHER" id="PTHR43784">
    <property type="entry name" value="GDSL-LIKE LIPASE/ACYLHYDROLASE, PUTATIVE (AFU_ORTHOLOGUE AFUA_2G00820)-RELATED"/>
    <property type="match status" value="1"/>
</dbReference>
<evidence type="ECO:0000313" key="4">
    <source>
        <dbReference type="Proteomes" id="UP000291189"/>
    </source>
</evidence>
<dbReference type="SUPFAM" id="SSF52266">
    <property type="entry name" value="SGNH hydrolase"/>
    <property type="match status" value="1"/>
</dbReference>
<name>A0A4Q5IXK5_9ACTN</name>
<keyword evidence="3" id="KW-0378">Hydrolase</keyword>
<dbReference type="GO" id="GO:0016787">
    <property type="term" value="F:hydrolase activity"/>
    <property type="evidence" value="ECO:0007669"/>
    <property type="project" value="UniProtKB-KW"/>
</dbReference>